<dbReference type="OrthoDB" id="9776408at2"/>
<dbReference type="Proteomes" id="UP000247099">
    <property type="component" value="Unassembled WGS sequence"/>
</dbReference>
<dbReference type="InterPro" id="IPR000014">
    <property type="entry name" value="PAS"/>
</dbReference>
<dbReference type="InParanoid" id="A0A317ZDJ5"/>
<dbReference type="AlphaFoldDB" id="A0A317ZDJ5"/>
<dbReference type="Gene3D" id="3.30.450.20">
    <property type="entry name" value="PAS domain"/>
    <property type="match status" value="1"/>
</dbReference>
<gene>
    <name evidence="5" type="ORF">DDZ13_11760</name>
</gene>
<accession>A0A317ZDJ5</accession>
<keyword evidence="2" id="KW-0238">DNA-binding</keyword>
<keyword evidence="1" id="KW-0805">Transcription regulation</keyword>
<proteinExistence type="predicted"/>
<evidence type="ECO:0000256" key="1">
    <source>
        <dbReference type="ARBA" id="ARBA00023015"/>
    </source>
</evidence>
<evidence type="ECO:0000313" key="6">
    <source>
        <dbReference type="Proteomes" id="UP000247099"/>
    </source>
</evidence>
<dbReference type="InterPro" id="IPR035965">
    <property type="entry name" value="PAS-like_dom_sf"/>
</dbReference>
<organism evidence="5 6">
    <name type="scientific">Coraliomargarita sinensis</name>
    <dbReference type="NCBI Taxonomy" id="2174842"/>
    <lineage>
        <taxon>Bacteria</taxon>
        <taxon>Pseudomonadati</taxon>
        <taxon>Verrucomicrobiota</taxon>
        <taxon>Opitutia</taxon>
        <taxon>Puniceicoccales</taxon>
        <taxon>Coraliomargaritaceae</taxon>
        <taxon>Coraliomargarita</taxon>
    </lineage>
</organism>
<sequence length="249" mass="29128">MKLTKSRQYLRQFLDDQNIISLAEELFEYTPGLLFFVKDRQRRFVYVNQSLSEMFRLGRKADVIGKMDREYCDEYVEEMFRKDDERILREGVTIRNKIELVTTLNGVIKWHITTKTPLWNRSGEVAGLAGITREFETDRKILPQHPALAKVIDYINHNYSRVLSSDELASVAGISISALGRNFKRSLHMTPVQYIKRYRVNQACSLLSNSDTPIAMIASQCGFFDQSHFSRTFQGILHATPREYRKRYR</sequence>
<keyword evidence="3" id="KW-0804">Transcription</keyword>
<name>A0A317ZDJ5_9BACT</name>
<evidence type="ECO:0000313" key="5">
    <source>
        <dbReference type="EMBL" id="PXA03365.1"/>
    </source>
</evidence>
<dbReference type="CDD" id="cd00130">
    <property type="entry name" value="PAS"/>
    <property type="match status" value="1"/>
</dbReference>
<dbReference type="SMART" id="SM00342">
    <property type="entry name" value="HTH_ARAC"/>
    <property type="match status" value="1"/>
</dbReference>
<dbReference type="RefSeq" id="WP_110131653.1">
    <property type="nucleotide sequence ID" value="NZ_QHJQ01000009.1"/>
</dbReference>
<dbReference type="EMBL" id="QHJQ01000009">
    <property type="protein sequence ID" value="PXA03365.1"/>
    <property type="molecule type" value="Genomic_DNA"/>
</dbReference>
<evidence type="ECO:0000256" key="2">
    <source>
        <dbReference type="ARBA" id="ARBA00023125"/>
    </source>
</evidence>
<dbReference type="InterPro" id="IPR050204">
    <property type="entry name" value="AraC_XylS_family_regulators"/>
</dbReference>
<dbReference type="PANTHER" id="PTHR46796:SF13">
    <property type="entry name" value="HTH-TYPE TRANSCRIPTIONAL ACTIVATOR RHAS"/>
    <property type="match status" value="1"/>
</dbReference>
<dbReference type="SUPFAM" id="SSF55785">
    <property type="entry name" value="PYP-like sensor domain (PAS domain)"/>
    <property type="match status" value="1"/>
</dbReference>
<dbReference type="SMART" id="SM00091">
    <property type="entry name" value="PAS"/>
    <property type="match status" value="1"/>
</dbReference>
<dbReference type="Pfam" id="PF08448">
    <property type="entry name" value="PAS_4"/>
    <property type="match status" value="1"/>
</dbReference>
<keyword evidence="6" id="KW-1185">Reference proteome</keyword>
<dbReference type="PANTHER" id="PTHR46796">
    <property type="entry name" value="HTH-TYPE TRANSCRIPTIONAL ACTIVATOR RHAS-RELATED"/>
    <property type="match status" value="1"/>
</dbReference>
<evidence type="ECO:0000259" key="4">
    <source>
        <dbReference type="PROSITE" id="PS01124"/>
    </source>
</evidence>
<dbReference type="Gene3D" id="1.10.10.60">
    <property type="entry name" value="Homeodomain-like"/>
    <property type="match status" value="2"/>
</dbReference>
<dbReference type="FunCoup" id="A0A317ZDJ5">
    <property type="interactions" value="42"/>
</dbReference>
<evidence type="ECO:0000256" key="3">
    <source>
        <dbReference type="ARBA" id="ARBA00023163"/>
    </source>
</evidence>
<dbReference type="InterPro" id="IPR018060">
    <property type="entry name" value="HTH_AraC"/>
</dbReference>
<dbReference type="PROSITE" id="PS01124">
    <property type="entry name" value="HTH_ARAC_FAMILY_2"/>
    <property type="match status" value="1"/>
</dbReference>
<feature type="domain" description="HTH araC/xylS-type" evidence="4">
    <location>
        <begin position="149"/>
        <end position="247"/>
    </location>
</feature>
<comment type="caution">
    <text evidence="5">The sequence shown here is derived from an EMBL/GenBank/DDBJ whole genome shotgun (WGS) entry which is preliminary data.</text>
</comment>
<reference evidence="5 6" key="1">
    <citation type="submission" date="2018-05" db="EMBL/GenBank/DDBJ databases">
        <title>Coraliomargarita sinensis sp. nov., isolated from a marine solar saltern.</title>
        <authorList>
            <person name="Zhou L.Y."/>
        </authorList>
    </citation>
    <scope>NUCLEOTIDE SEQUENCE [LARGE SCALE GENOMIC DNA]</scope>
    <source>
        <strain evidence="5 6">WN38</strain>
    </source>
</reference>
<dbReference type="InterPro" id="IPR013656">
    <property type="entry name" value="PAS_4"/>
</dbReference>
<dbReference type="GO" id="GO:0043565">
    <property type="term" value="F:sequence-specific DNA binding"/>
    <property type="evidence" value="ECO:0007669"/>
    <property type="project" value="InterPro"/>
</dbReference>
<protein>
    <recommendedName>
        <fullName evidence="4">HTH araC/xylS-type domain-containing protein</fullName>
    </recommendedName>
</protein>
<dbReference type="GO" id="GO:0003700">
    <property type="term" value="F:DNA-binding transcription factor activity"/>
    <property type="evidence" value="ECO:0007669"/>
    <property type="project" value="InterPro"/>
</dbReference>
<dbReference type="Pfam" id="PF12833">
    <property type="entry name" value="HTH_18"/>
    <property type="match status" value="1"/>
</dbReference>
<dbReference type="InterPro" id="IPR009057">
    <property type="entry name" value="Homeodomain-like_sf"/>
</dbReference>
<dbReference type="SUPFAM" id="SSF46689">
    <property type="entry name" value="Homeodomain-like"/>
    <property type="match status" value="2"/>
</dbReference>